<proteinExistence type="predicted"/>
<organism evidence="2 3">
    <name type="scientific">Geomonas anaerohicana</name>
    <dbReference type="NCBI Taxonomy" id="2798583"/>
    <lineage>
        <taxon>Bacteria</taxon>
        <taxon>Pseudomonadati</taxon>
        <taxon>Thermodesulfobacteriota</taxon>
        <taxon>Desulfuromonadia</taxon>
        <taxon>Geobacterales</taxon>
        <taxon>Geobacteraceae</taxon>
        <taxon>Geomonas</taxon>
    </lineage>
</organism>
<reference evidence="2 3" key="1">
    <citation type="submission" date="2020-12" db="EMBL/GenBank/DDBJ databases">
        <title>Geomonas sp. Red421, isolated from paddy soil.</title>
        <authorList>
            <person name="Xu Z."/>
            <person name="Zhang Z."/>
            <person name="Masuda Y."/>
            <person name="Itoh H."/>
            <person name="Senoo K."/>
        </authorList>
    </citation>
    <scope>NUCLEOTIDE SEQUENCE [LARGE SCALE GENOMIC DNA]</scope>
    <source>
        <strain evidence="2 3">Red421</strain>
    </source>
</reference>
<keyword evidence="1" id="KW-1133">Transmembrane helix</keyword>
<keyword evidence="3" id="KW-1185">Reference proteome</keyword>
<name>A0ABS0YGT9_9BACT</name>
<keyword evidence="1" id="KW-0472">Membrane</keyword>
<sequence length="161" mass="18592">MKLLPYDKFEVTVKLPPWDVCRRLLENVPEKKFFSGLFAESKPFKGNIEEASFKIYRNIWYRNSGLPILHGKLEDLGGRTRINVTMKLHGLVQAFLLVFCAIQLKSLLEKYGFDLFDVIFIVVVTIIICGGFWFEVRLSKKAFLELFKGDIITSDAPHQDC</sequence>
<evidence type="ECO:0000313" key="2">
    <source>
        <dbReference type="EMBL" id="MBJ6751501.1"/>
    </source>
</evidence>
<protein>
    <submittedName>
        <fullName evidence="2">Uncharacterized protein</fullName>
    </submittedName>
</protein>
<feature type="transmembrane region" description="Helical" evidence="1">
    <location>
        <begin position="116"/>
        <end position="134"/>
    </location>
</feature>
<comment type="caution">
    <text evidence="2">The sequence shown here is derived from an EMBL/GenBank/DDBJ whole genome shotgun (WGS) entry which is preliminary data.</text>
</comment>
<dbReference type="Proteomes" id="UP000614714">
    <property type="component" value="Unassembled WGS sequence"/>
</dbReference>
<feature type="transmembrane region" description="Helical" evidence="1">
    <location>
        <begin position="88"/>
        <end position="104"/>
    </location>
</feature>
<gene>
    <name evidence="2" type="ORF">JFN91_14900</name>
</gene>
<evidence type="ECO:0000256" key="1">
    <source>
        <dbReference type="SAM" id="Phobius"/>
    </source>
</evidence>
<dbReference type="EMBL" id="JAEMHL010000008">
    <property type="protein sequence ID" value="MBJ6751501.1"/>
    <property type="molecule type" value="Genomic_DNA"/>
</dbReference>
<evidence type="ECO:0000313" key="3">
    <source>
        <dbReference type="Proteomes" id="UP000614714"/>
    </source>
</evidence>
<keyword evidence="1" id="KW-0812">Transmembrane</keyword>
<dbReference type="RefSeq" id="WP_199389981.1">
    <property type="nucleotide sequence ID" value="NZ_JAEMHL010000008.1"/>
</dbReference>
<accession>A0ABS0YGT9</accession>